<evidence type="ECO:0000313" key="1">
    <source>
        <dbReference type="EMBL" id="APG80677.1"/>
    </source>
</evidence>
<protein>
    <submittedName>
        <fullName evidence="1">Uncharacterized protein</fullName>
    </submittedName>
</protein>
<proteinExistence type="predicted"/>
<sequence>MEYATQTPNTQPQDQSGKVQGLWTLGDIDKAKLLKVESLISNLYENWSSLDQTSIAEQLKDVIDYAYSLSYKYFKDQVDGWNAPIGTKTMTFKQLREYSPFMPKLPKEGLKLLLDVLSKIFDVNYALPMGDKLPFTRTTAKKN</sequence>
<reference evidence="1" key="1">
    <citation type="submission" date="2016-11" db="EMBL/GenBank/DDBJ databases">
        <title>New CRISPR-Cas systems from uncultivated microbespotential reviewing scientists.</title>
        <authorList>
            <person name="Burstein D."/>
            <person name="Harrington L.B."/>
            <person name="Strutt S.C."/>
            <person name="Probst A.J."/>
            <person name="Anantharaman K."/>
            <person name="Thoman B.C."/>
            <person name="Doudna J.A."/>
            <person name="Banfield J.F."/>
        </authorList>
    </citation>
    <scope>NUCLEOTIDE SEQUENCE</scope>
</reference>
<dbReference type="EMBL" id="KY194792">
    <property type="protein sequence ID" value="APG80677.1"/>
    <property type="molecule type" value="Genomic_DNA"/>
</dbReference>
<organism evidence="1">
    <name type="scientific">uncultured microorganism</name>
    <dbReference type="NCBI Taxonomy" id="358574"/>
    <lineage>
        <taxon>unclassified sequences</taxon>
        <taxon>environmental samples</taxon>
    </lineage>
</organism>
<accession>A0A1L3KS74</accession>
<dbReference type="AlphaFoldDB" id="A0A1L3KS74"/>
<name>A0A1L3KS74_9ZZZZ</name>